<dbReference type="STRING" id="118797.A0A340YFE6"/>
<feature type="region of interest" description="Disordered" evidence="1">
    <location>
        <begin position="638"/>
        <end position="878"/>
    </location>
</feature>
<gene>
    <name evidence="4" type="primary">LOC103088917</name>
</gene>
<feature type="compositionally biased region" description="Basic and acidic residues" evidence="1">
    <location>
        <begin position="578"/>
        <end position="593"/>
    </location>
</feature>
<feature type="region of interest" description="Disordered" evidence="1">
    <location>
        <begin position="480"/>
        <end position="518"/>
    </location>
</feature>
<dbReference type="RefSeq" id="XP_007472411.1">
    <property type="nucleotide sequence ID" value="XM_007472349.1"/>
</dbReference>
<keyword evidence="3" id="KW-1185">Reference proteome</keyword>
<dbReference type="CTD" id="101655281"/>
<dbReference type="Pfam" id="PF15442">
    <property type="entry name" value="DUF4629"/>
    <property type="match status" value="1"/>
</dbReference>
<dbReference type="GeneID" id="103088917"/>
<feature type="compositionally biased region" description="Pro residues" evidence="1">
    <location>
        <begin position="703"/>
        <end position="716"/>
    </location>
</feature>
<feature type="domain" description="DUF4629" evidence="2">
    <location>
        <begin position="492"/>
        <end position="639"/>
    </location>
</feature>
<evidence type="ECO:0000313" key="4">
    <source>
        <dbReference type="RefSeq" id="XP_007472411.1"/>
    </source>
</evidence>
<feature type="compositionally biased region" description="Low complexity" evidence="1">
    <location>
        <begin position="724"/>
        <end position="736"/>
    </location>
</feature>
<dbReference type="InterPro" id="IPR040292">
    <property type="entry name" value="C2orf78-like"/>
</dbReference>
<dbReference type="Proteomes" id="UP000265300">
    <property type="component" value="Unplaced"/>
</dbReference>
<organism evidence="3 4">
    <name type="scientific">Lipotes vexillifer</name>
    <name type="common">Yangtze river dolphin</name>
    <dbReference type="NCBI Taxonomy" id="118797"/>
    <lineage>
        <taxon>Eukaryota</taxon>
        <taxon>Metazoa</taxon>
        <taxon>Chordata</taxon>
        <taxon>Craniata</taxon>
        <taxon>Vertebrata</taxon>
        <taxon>Euteleostomi</taxon>
        <taxon>Mammalia</taxon>
        <taxon>Eutheria</taxon>
        <taxon>Laurasiatheria</taxon>
        <taxon>Artiodactyla</taxon>
        <taxon>Whippomorpha</taxon>
        <taxon>Cetacea</taxon>
        <taxon>Odontoceti</taxon>
        <taxon>Lipotidae</taxon>
        <taxon>Lipotes</taxon>
    </lineage>
</organism>
<dbReference type="KEGG" id="lve:103088917"/>
<reference evidence="4" key="1">
    <citation type="submission" date="2025-08" db="UniProtKB">
        <authorList>
            <consortium name="RefSeq"/>
        </authorList>
    </citation>
    <scope>IDENTIFICATION</scope>
</reference>
<evidence type="ECO:0000313" key="3">
    <source>
        <dbReference type="Proteomes" id="UP000265300"/>
    </source>
</evidence>
<dbReference type="PANTHER" id="PTHR31466">
    <property type="entry name" value="GENE 5591-RELATED"/>
    <property type="match status" value="1"/>
</dbReference>
<dbReference type="PANTHER" id="PTHR31466:SF1">
    <property type="entry name" value="RIKEN CDNA 4930433I11 GENE"/>
    <property type="match status" value="1"/>
</dbReference>
<evidence type="ECO:0000259" key="2">
    <source>
        <dbReference type="Pfam" id="PF15442"/>
    </source>
</evidence>
<dbReference type="AlphaFoldDB" id="A0A340YFE6"/>
<dbReference type="InterPro" id="IPR027898">
    <property type="entry name" value="DUF4629"/>
</dbReference>
<feature type="compositionally biased region" description="Polar residues" evidence="1">
    <location>
        <begin position="777"/>
        <end position="797"/>
    </location>
</feature>
<accession>A0A340YFE6</accession>
<sequence length="910" mass="98337">MRRSAAATQTSSGVVSSSLVSAVDVSFSSRTMSEHFQNPSLLGTRNSLQHSLPVVSNATSLTGSVCNFSRVSAPAVSSASAIGTSVHTLMCSAYLHQQASTTMLSGVTDQSQISTSAASYPGVLDWDITGSTEKNASSLGDFTLAITDQHTAASSMFTAAQHDKTADPNNTVPLYPSLSASLAQIPSQGHSLSLPHQEGSQVYYYNQGTLGSLLYGELGSCLQSYGSVSYTGGRASVQPEVVMVLKEIQPTNIQPPASTSGSYYPVYAQPITETSFQGMETSLVMKNSLGLQPASQTSCVTQTQELPKSCRSRNIQILESNPPPELGDISGTAAIQSASSLLALPPAPSQGQIESKHLEDIKTKLSKPLDAYQIPRENQEPPLLPLEIPDIHQLLACTDHPLSQEEQPGSENADLGKNSLSLEDLGTFENGMESSSGFADITTLAEGIHLPQLSNSLKDLDQYKGPNVIKAKDTRAMKVNQVQEKPSVIKVPSDQPRKNKHKASEPISRAPEAKIQPKNPECLLRGEVLLCHAAVSDRAPVNTAKDSRGKPQKAASRKISKTKSHGQEKTTRTRGRKKAEESKQSGNKVKAEGEPTTPQMKRKKQQTELIQESYKKPRTSPGMCMLESVKVFHALGEKNDEKTGLSSCRVLGNSSNPKHPQLPGHGGIPHARVSKSPEKTQAETQKPHSSAEKGRRSPSQYELPPPGKVQFTPPPFSAWDKPQSRPAPRRPQSLASHRPAVADCGQPASTNSAQPPAVSSSQPAPASLPGPAKPSQPAVTNPTQPGWTDHTQPSVPQSAAPRPAPYKTSSCTSLQREPVPPAVTKRQSPPKLQTPFLLQEFSKQPIPWREPNDPEPKPIEQEQRPEREAMKRWAQQQHDNTAKYTSLGKLQFFIEREKEMEIADYYGYLK</sequence>
<name>A0A340YFE6_LIPVE</name>
<dbReference type="FunCoup" id="A0A340YFE6">
    <property type="interactions" value="8"/>
</dbReference>
<feature type="compositionally biased region" description="Basic and acidic residues" evidence="1">
    <location>
        <begin position="675"/>
        <end position="695"/>
    </location>
</feature>
<dbReference type="InParanoid" id="A0A340YFE6"/>
<dbReference type="OrthoDB" id="9808992at2759"/>
<protein>
    <submittedName>
        <fullName evidence="4">LOW QUALITY PROTEIN: uncharacterized protein C2orf78 homolog</fullName>
    </submittedName>
</protein>
<proteinExistence type="predicted"/>
<feature type="compositionally biased region" description="Basic and acidic residues" evidence="1">
    <location>
        <begin position="850"/>
        <end position="871"/>
    </location>
</feature>
<feature type="compositionally biased region" description="Low complexity" evidence="1">
    <location>
        <begin position="752"/>
        <end position="765"/>
    </location>
</feature>
<evidence type="ECO:0000256" key="1">
    <source>
        <dbReference type="SAM" id="MobiDB-lite"/>
    </source>
</evidence>
<feature type="compositionally biased region" description="Basic residues" evidence="1">
    <location>
        <begin position="555"/>
        <end position="564"/>
    </location>
</feature>
<feature type="region of interest" description="Disordered" evidence="1">
    <location>
        <begin position="539"/>
        <end position="624"/>
    </location>
</feature>